<dbReference type="InterPro" id="IPR038377">
    <property type="entry name" value="Na/Glc_symporter_sf"/>
</dbReference>
<feature type="transmembrane region" description="Helical" evidence="12">
    <location>
        <begin position="123"/>
        <end position="145"/>
    </location>
</feature>
<dbReference type="Pfam" id="PF00474">
    <property type="entry name" value="SSF"/>
    <property type="match status" value="1"/>
</dbReference>
<keyword evidence="9 12" id="KW-0472">Membrane</keyword>
<feature type="transmembrane region" description="Helical" evidence="12">
    <location>
        <begin position="440"/>
        <end position="456"/>
    </location>
</feature>
<evidence type="ECO:0000256" key="2">
    <source>
        <dbReference type="ARBA" id="ARBA00006434"/>
    </source>
</evidence>
<reference evidence="14 15" key="1">
    <citation type="submission" date="2025-04" db="UniProtKB">
        <authorList>
            <consortium name="RefSeq"/>
        </authorList>
    </citation>
    <scope>IDENTIFICATION</scope>
</reference>
<feature type="transmembrane region" description="Helical" evidence="12">
    <location>
        <begin position="407"/>
        <end position="428"/>
    </location>
</feature>
<evidence type="ECO:0000313" key="14">
    <source>
        <dbReference type="RefSeq" id="XP_003490529.1"/>
    </source>
</evidence>
<dbReference type="PANTHER" id="PTHR42985">
    <property type="entry name" value="SODIUM-COUPLED MONOCARBOXYLATE TRANSPORTER"/>
    <property type="match status" value="1"/>
</dbReference>
<gene>
    <name evidence="14 15 16 17" type="primary">LOC100745902</name>
</gene>
<keyword evidence="13" id="KW-1185">Reference proteome</keyword>
<dbReference type="PROSITE" id="PS50283">
    <property type="entry name" value="NA_SOLUT_SYMP_3"/>
    <property type="match status" value="1"/>
</dbReference>
<comment type="similarity">
    <text evidence="2 11">Belongs to the sodium:solute symporter (SSF) (TC 2.A.21) family.</text>
</comment>
<accession>A0A6P3UW12</accession>
<dbReference type="AlphaFoldDB" id="A0A6P3UW12"/>
<dbReference type="RefSeq" id="XP_012242413.1">
    <property type="nucleotide sequence ID" value="XM_012386990.3"/>
</dbReference>
<keyword evidence="10" id="KW-0739">Sodium transport</keyword>
<feature type="transmembrane region" description="Helical" evidence="12">
    <location>
        <begin position="380"/>
        <end position="401"/>
    </location>
</feature>
<sequence>MATLVIADYAVIAITMLISSGIGVYYWLTGGKQKSTEEYFMADRSMGVAPVAIGLMVSYLSAVSLLGVSSENYVYGTQYAVINISYGLATPFVAYLYMPVFFKLGNASAFEYLYKRFGKAARLAGSFAFILQLLLYSGVVLYAPALALEATTGISTTASVIGMGLVCTFYSTIGGIKAVLVTDIFQSLLMLIAVILVIVTAAVNVGGLDQIWEIARQGSRIEFDSISMDPTVRHTWWSLTFGGFFTYLSLYGTNQVQVQRMLTIKNVKDAQTAIWWSWPLSSLMSLGLCFAGLAIYTKYRDCDPLQAGRINSYDQLMPLYVMDMLSEYPGVPGLFIAGIFSAGLSTISATVNSLAAVMLEDFIKPVYRFRGKEITATGSIIVSKILAFIVGIACIGLAFMGRFLGGLLQAALTIFGVVGGPVFGMFTLGMFTRLGNQKGAIIGLLTSLVFSLWIGFGQPKPPIPNKVNVTALNCSYADAYYDYEKSSNLHFEYQQNNNDSYFYLYRISYMWYCPLGSLISFVVGWISSWILNSIPRKESKNTQPELFTPT</sequence>
<keyword evidence="4" id="KW-1003">Cell membrane</keyword>
<proteinExistence type="inferred from homology"/>
<dbReference type="InterPro" id="IPR001734">
    <property type="entry name" value="Na/solute_symporter"/>
</dbReference>
<evidence type="ECO:0000256" key="10">
    <source>
        <dbReference type="ARBA" id="ARBA00023201"/>
    </source>
</evidence>
<dbReference type="InterPro" id="IPR051163">
    <property type="entry name" value="Sodium:Solute_Symporter_SSF"/>
</dbReference>
<dbReference type="Gene3D" id="1.20.1730.10">
    <property type="entry name" value="Sodium/glucose cotransporter"/>
    <property type="match status" value="1"/>
</dbReference>
<keyword evidence="6 12" id="KW-1133">Transmembrane helix</keyword>
<dbReference type="NCBIfam" id="TIGR00813">
    <property type="entry name" value="sss"/>
    <property type="match status" value="1"/>
</dbReference>
<dbReference type="GO" id="GO:0015293">
    <property type="term" value="F:symporter activity"/>
    <property type="evidence" value="ECO:0007669"/>
    <property type="project" value="TreeGrafter"/>
</dbReference>
<dbReference type="CDD" id="cd11492">
    <property type="entry name" value="SLC5sbd_NIS-SMVT"/>
    <property type="match status" value="1"/>
</dbReference>
<dbReference type="OMA" id="CKTVRIC"/>
<evidence type="ECO:0000256" key="9">
    <source>
        <dbReference type="ARBA" id="ARBA00023136"/>
    </source>
</evidence>
<feature type="transmembrane region" description="Helical" evidence="12">
    <location>
        <begin position="80"/>
        <end position="102"/>
    </location>
</feature>
<feature type="transmembrane region" description="Helical" evidence="12">
    <location>
        <begin position="334"/>
        <end position="359"/>
    </location>
</feature>
<dbReference type="PANTHER" id="PTHR42985:SF40">
    <property type="entry name" value="LD47995P-RELATED"/>
    <property type="match status" value="1"/>
</dbReference>
<dbReference type="GeneID" id="100745902"/>
<keyword evidence="7" id="KW-0915">Sodium</keyword>
<dbReference type="GO" id="GO:0006814">
    <property type="term" value="P:sodium ion transport"/>
    <property type="evidence" value="ECO:0007669"/>
    <property type="project" value="UniProtKB-KW"/>
</dbReference>
<dbReference type="OrthoDB" id="5957665at2759"/>
<evidence type="ECO:0000256" key="8">
    <source>
        <dbReference type="ARBA" id="ARBA00023065"/>
    </source>
</evidence>
<feature type="transmembrane region" description="Helical" evidence="12">
    <location>
        <begin position="234"/>
        <end position="252"/>
    </location>
</feature>
<evidence type="ECO:0000313" key="17">
    <source>
        <dbReference type="RefSeq" id="XP_033177300.1"/>
    </source>
</evidence>
<evidence type="ECO:0000256" key="12">
    <source>
        <dbReference type="SAM" id="Phobius"/>
    </source>
</evidence>
<dbReference type="Proteomes" id="UP000515180">
    <property type="component" value="Unplaced"/>
</dbReference>
<keyword evidence="3" id="KW-0813">Transport</keyword>
<dbReference type="KEGG" id="bim:100745902"/>
<name>A0A6P3UW12_BOMIM</name>
<organism evidence="13 15">
    <name type="scientific">Bombus impatiens</name>
    <name type="common">Bumblebee</name>
    <dbReference type="NCBI Taxonomy" id="132113"/>
    <lineage>
        <taxon>Eukaryota</taxon>
        <taxon>Metazoa</taxon>
        <taxon>Ecdysozoa</taxon>
        <taxon>Arthropoda</taxon>
        <taxon>Hexapoda</taxon>
        <taxon>Insecta</taxon>
        <taxon>Pterygota</taxon>
        <taxon>Neoptera</taxon>
        <taxon>Endopterygota</taxon>
        <taxon>Hymenoptera</taxon>
        <taxon>Apocrita</taxon>
        <taxon>Aculeata</taxon>
        <taxon>Apoidea</taxon>
        <taxon>Anthophila</taxon>
        <taxon>Apidae</taxon>
        <taxon>Bombus</taxon>
        <taxon>Pyrobombus</taxon>
    </lineage>
</organism>
<dbReference type="GO" id="GO:0005886">
    <property type="term" value="C:plasma membrane"/>
    <property type="evidence" value="ECO:0007669"/>
    <property type="project" value="UniProtKB-SubCell"/>
</dbReference>
<feature type="transmembrane region" description="Helical" evidence="12">
    <location>
        <begin position="157"/>
        <end position="176"/>
    </location>
</feature>
<dbReference type="RefSeq" id="XP_003490529.1">
    <property type="nucleotide sequence ID" value="XM_003490481.4"/>
</dbReference>
<feature type="transmembrane region" description="Helical" evidence="12">
    <location>
        <begin position="273"/>
        <end position="296"/>
    </location>
</feature>
<feature type="transmembrane region" description="Helical" evidence="12">
    <location>
        <begin position="48"/>
        <end position="68"/>
    </location>
</feature>
<evidence type="ECO:0000256" key="3">
    <source>
        <dbReference type="ARBA" id="ARBA00022448"/>
    </source>
</evidence>
<protein>
    <submittedName>
        <fullName evidence="14 15">Sodium-dependent multivitamin transporter isoform X1</fullName>
    </submittedName>
</protein>
<feature type="transmembrane region" description="Helical" evidence="12">
    <location>
        <begin position="6"/>
        <end position="28"/>
    </location>
</feature>
<comment type="subcellular location">
    <subcellularLocation>
        <location evidence="1">Cell membrane</location>
        <topology evidence="1">Multi-pass membrane protein</topology>
    </subcellularLocation>
</comment>
<dbReference type="RefSeq" id="XP_012242414.1">
    <property type="nucleotide sequence ID" value="XM_012386991.3"/>
</dbReference>
<feature type="transmembrane region" description="Helical" evidence="12">
    <location>
        <begin position="188"/>
        <end position="208"/>
    </location>
</feature>
<evidence type="ECO:0000313" key="13">
    <source>
        <dbReference type="Proteomes" id="UP000515180"/>
    </source>
</evidence>
<evidence type="ECO:0000256" key="6">
    <source>
        <dbReference type="ARBA" id="ARBA00022989"/>
    </source>
</evidence>
<evidence type="ECO:0000313" key="16">
    <source>
        <dbReference type="RefSeq" id="XP_012242414.1"/>
    </source>
</evidence>
<dbReference type="RefSeq" id="XP_033177300.1">
    <property type="nucleotide sequence ID" value="XM_033321409.1"/>
</dbReference>
<keyword evidence="5 12" id="KW-0812">Transmembrane</keyword>
<evidence type="ECO:0000313" key="15">
    <source>
        <dbReference type="RefSeq" id="XP_012242413.1"/>
    </source>
</evidence>
<keyword evidence="8" id="KW-0406">Ion transport</keyword>
<evidence type="ECO:0000256" key="1">
    <source>
        <dbReference type="ARBA" id="ARBA00004651"/>
    </source>
</evidence>
<evidence type="ECO:0000256" key="7">
    <source>
        <dbReference type="ARBA" id="ARBA00023053"/>
    </source>
</evidence>
<evidence type="ECO:0000256" key="5">
    <source>
        <dbReference type="ARBA" id="ARBA00022692"/>
    </source>
</evidence>
<feature type="transmembrane region" description="Helical" evidence="12">
    <location>
        <begin position="509"/>
        <end position="531"/>
    </location>
</feature>
<evidence type="ECO:0000256" key="11">
    <source>
        <dbReference type="RuleBase" id="RU362091"/>
    </source>
</evidence>
<evidence type="ECO:0000256" key="4">
    <source>
        <dbReference type="ARBA" id="ARBA00022475"/>
    </source>
</evidence>